<protein>
    <recommendedName>
        <fullName evidence="2">Adenylate cyclase-associated CAP C-terminal domain-containing protein</fullName>
    </recommendedName>
</protein>
<evidence type="ECO:0000313" key="4">
    <source>
        <dbReference type="Proteomes" id="UP000807716"/>
    </source>
</evidence>
<keyword evidence="4" id="KW-1185">Reference proteome</keyword>
<sequence>MISLKDKIMTTTNQSAGVRGQSAKERATQLLQQDEAGQEKTIQMEPSKALYLLNCKDCTLTIEGKPIKISIENCENLVLKVTDKILTSVLDVWGSKNVEIDCERAVGFLQLESVQGFKFRLPDPEYFNEMIWVASDDIVLHLGTEKHELGSSKMEAKPDQRNDLDQFITCRKSTGLSTEVRSDMAGYPVRRA</sequence>
<dbReference type="Proteomes" id="UP000807716">
    <property type="component" value="Unassembled WGS sequence"/>
</dbReference>
<proteinExistence type="predicted"/>
<accession>A0A9P6PY24</accession>
<organism evidence="3 4">
    <name type="scientific">Actinomortierella ambigua</name>
    <dbReference type="NCBI Taxonomy" id="1343610"/>
    <lineage>
        <taxon>Eukaryota</taxon>
        <taxon>Fungi</taxon>
        <taxon>Fungi incertae sedis</taxon>
        <taxon>Mucoromycota</taxon>
        <taxon>Mortierellomycotina</taxon>
        <taxon>Mortierellomycetes</taxon>
        <taxon>Mortierellales</taxon>
        <taxon>Mortierellaceae</taxon>
        <taxon>Actinomortierella</taxon>
    </lineage>
</organism>
<name>A0A9P6PY24_9FUNG</name>
<gene>
    <name evidence="3" type="ORF">DFQ27_006438</name>
</gene>
<reference evidence="3" key="1">
    <citation type="journal article" date="2020" name="Fungal Divers.">
        <title>Resolving the Mortierellaceae phylogeny through synthesis of multi-gene phylogenetics and phylogenomics.</title>
        <authorList>
            <person name="Vandepol N."/>
            <person name="Liber J."/>
            <person name="Desiro A."/>
            <person name="Na H."/>
            <person name="Kennedy M."/>
            <person name="Barry K."/>
            <person name="Grigoriev I.V."/>
            <person name="Miller A.N."/>
            <person name="O'Donnell K."/>
            <person name="Stajich J.E."/>
            <person name="Bonito G."/>
        </authorList>
    </citation>
    <scope>NUCLEOTIDE SEQUENCE</scope>
    <source>
        <strain evidence="3">BC1065</strain>
    </source>
</reference>
<dbReference type="AlphaFoldDB" id="A0A9P6PY24"/>
<evidence type="ECO:0000259" key="2">
    <source>
        <dbReference type="Pfam" id="PF08603"/>
    </source>
</evidence>
<comment type="caution">
    <text evidence="3">The sequence shown here is derived from an EMBL/GenBank/DDBJ whole genome shotgun (WGS) entry which is preliminary data.</text>
</comment>
<dbReference type="InterPro" id="IPR036223">
    <property type="entry name" value="CAP_C_sf"/>
</dbReference>
<dbReference type="Gene3D" id="2.160.20.70">
    <property type="match status" value="1"/>
</dbReference>
<dbReference type="SUPFAM" id="SSF69340">
    <property type="entry name" value="C-terminal domain of adenylylcyclase associated protein"/>
    <property type="match status" value="1"/>
</dbReference>
<feature type="region of interest" description="Disordered" evidence="1">
    <location>
        <begin position="1"/>
        <end position="22"/>
    </location>
</feature>
<evidence type="ECO:0000256" key="1">
    <source>
        <dbReference type="SAM" id="MobiDB-lite"/>
    </source>
</evidence>
<dbReference type="GO" id="GO:0003779">
    <property type="term" value="F:actin binding"/>
    <property type="evidence" value="ECO:0007669"/>
    <property type="project" value="InterPro"/>
</dbReference>
<dbReference type="EMBL" id="JAAAJB010000479">
    <property type="protein sequence ID" value="KAG0255098.1"/>
    <property type="molecule type" value="Genomic_DNA"/>
</dbReference>
<dbReference type="InterPro" id="IPR016098">
    <property type="entry name" value="CAP/MinC_C"/>
</dbReference>
<dbReference type="Pfam" id="PF08603">
    <property type="entry name" value="CAP_C"/>
    <property type="match status" value="1"/>
</dbReference>
<dbReference type="InterPro" id="IPR013912">
    <property type="entry name" value="Adenylate_cyclase-assoc_CAP_C"/>
</dbReference>
<dbReference type="OrthoDB" id="2522835at2759"/>
<evidence type="ECO:0000313" key="3">
    <source>
        <dbReference type="EMBL" id="KAG0255098.1"/>
    </source>
</evidence>
<dbReference type="GO" id="GO:0007010">
    <property type="term" value="P:cytoskeleton organization"/>
    <property type="evidence" value="ECO:0007669"/>
    <property type="project" value="InterPro"/>
</dbReference>
<feature type="domain" description="Adenylate cyclase-associated CAP C-terminal" evidence="2">
    <location>
        <begin position="39"/>
        <end position="142"/>
    </location>
</feature>